<reference evidence="1" key="1">
    <citation type="submission" date="2021-03" db="EMBL/GenBank/DDBJ databases">
        <title>Alkalibacter marinus sp. nov., isolated from tidal flat sediment.</title>
        <authorList>
            <person name="Namirimu T."/>
            <person name="Yang J.-A."/>
            <person name="Yang S.-H."/>
            <person name="Kim Y.-J."/>
            <person name="Kwon K.K."/>
        </authorList>
    </citation>
    <scope>NUCLEOTIDE SEQUENCE</scope>
    <source>
        <strain evidence="1">ES005</strain>
    </source>
</reference>
<keyword evidence="2" id="KW-1185">Reference proteome</keyword>
<gene>
    <name evidence="1" type="ORF">J0B03_08655</name>
</gene>
<protein>
    <submittedName>
        <fullName evidence="1">Uncharacterized protein</fullName>
    </submittedName>
</protein>
<dbReference type="RefSeq" id="WP_207299220.1">
    <property type="nucleotide sequence ID" value="NZ_CP071444.1"/>
</dbReference>
<name>A0A974XGH5_9FIRM</name>
<accession>A0A974XGH5</accession>
<dbReference type="EMBL" id="CP071444">
    <property type="protein sequence ID" value="QSX07878.1"/>
    <property type="molecule type" value="Genomic_DNA"/>
</dbReference>
<evidence type="ECO:0000313" key="2">
    <source>
        <dbReference type="Proteomes" id="UP000663499"/>
    </source>
</evidence>
<dbReference type="Proteomes" id="UP000663499">
    <property type="component" value="Chromosome"/>
</dbReference>
<sequence>MHPSKVYVPVTVTFDQEGSLLPRSLVWEDGREYVIDKVLEVRPAPAQKAGGQGDRYTVQISNRKRYLFFERNTEISQPSPGKWFLERKDG</sequence>
<dbReference type="AlphaFoldDB" id="A0A974XGH5"/>
<evidence type="ECO:0000313" key="1">
    <source>
        <dbReference type="EMBL" id="QSX07878.1"/>
    </source>
</evidence>
<proteinExistence type="predicted"/>
<organism evidence="1 2">
    <name type="scientific">Alkalibacter rhizosphaerae</name>
    <dbReference type="NCBI Taxonomy" id="2815577"/>
    <lineage>
        <taxon>Bacteria</taxon>
        <taxon>Bacillati</taxon>
        <taxon>Bacillota</taxon>
        <taxon>Clostridia</taxon>
        <taxon>Eubacteriales</taxon>
        <taxon>Eubacteriaceae</taxon>
        <taxon>Alkalibacter</taxon>
    </lineage>
</organism>
<dbReference type="KEGG" id="alka:J0B03_08655"/>